<dbReference type="InterPro" id="IPR013210">
    <property type="entry name" value="LRR_N_plant-typ"/>
</dbReference>
<dbReference type="OrthoDB" id="1706571at2759"/>
<accession>A0A1S3U2I5</accession>
<organism evidence="22 23">
    <name type="scientific">Vigna radiata var. radiata</name>
    <name type="common">Mung bean</name>
    <name type="synonym">Phaseolus aureus</name>
    <dbReference type="NCBI Taxonomy" id="3916"/>
    <lineage>
        <taxon>Eukaryota</taxon>
        <taxon>Viridiplantae</taxon>
        <taxon>Streptophyta</taxon>
        <taxon>Embryophyta</taxon>
        <taxon>Tracheophyta</taxon>
        <taxon>Spermatophyta</taxon>
        <taxon>Magnoliopsida</taxon>
        <taxon>eudicotyledons</taxon>
        <taxon>Gunneridae</taxon>
        <taxon>Pentapetalae</taxon>
        <taxon>rosids</taxon>
        <taxon>fabids</taxon>
        <taxon>Fabales</taxon>
        <taxon>Fabaceae</taxon>
        <taxon>Papilionoideae</taxon>
        <taxon>50 kb inversion clade</taxon>
        <taxon>NPAAA clade</taxon>
        <taxon>indigoferoid/millettioid clade</taxon>
        <taxon>Phaseoleae</taxon>
        <taxon>Vigna</taxon>
    </lineage>
</organism>
<keyword evidence="9 19" id="KW-0812">Transmembrane</keyword>
<evidence type="ECO:0000256" key="13">
    <source>
        <dbReference type="ARBA" id="ARBA00022989"/>
    </source>
</evidence>
<keyword evidence="5" id="KW-1003">Cell membrane</keyword>
<reference evidence="22" key="1">
    <citation type="journal article" date="2014" name="Nat. Commun.">
        <title>Genome sequence of mungbean and insights into evolution within Vigna species.</title>
        <authorList>
            <person name="Kang Y.J."/>
            <person name="Kim S.K."/>
            <person name="Kim M.Y."/>
            <person name="Lestari P."/>
            <person name="Kim K.H."/>
            <person name="Ha B.K."/>
            <person name="Jun T.H."/>
            <person name="Hwang W.J."/>
            <person name="Lee T."/>
            <person name="Lee J."/>
            <person name="Shim S."/>
            <person name="Yoon M.Y."/>
            <person name="Jang Y.E."/>
            <person name="Han K.S."/>
            <person name="Taeprayoon P."/>
            <person name="Yoon N."/>
            <person name="Somta P."/>
            <person name="Tanya P."/>
            <person name="Kim K.S."/>
            <person name="Gwag J.G."/>
            <person name="Moon J.K."/>
            <person name="Lee Y.H."/>
            <person name="Park B.S."/>
            <person name="Bombarely A."/>
            <person name="Doyle J.J."/>
            <person name="Jackson S.A."/>
            <person name="Schafleitner R."/>
            <person name="Srinives P."/>
            <person name="Varshney R.K."/>
            <person name="Lee S.H."/>
        </authorList>
    </citation>
    <scope>NUCLEOTIDE SEQUENCE [LARGE SCALE GENOMIC DNA]</scope>
    <source>
        <strain evidence="22">cv. VC1973A</strain>
    </source>
</reference>
<dbReference type="GO" id="GO:0099402">
    <property type="term" value="P:plant organ development"/>
    <property type="evidence" value="ECO:0007669"/>
    <property type="project" value="UniProtKB-ARBA"/>
</dbReference>
<dbReference type="FunFam" id="3.80.10.10:FF:000111">
    <property type="entry name" value="LRR receptor-like serine/threonine-protein kinase ERECTA"/>
    <property type="match status" value="1"/>
</dbReference>
<dbReference type="SMART" id="SM00365">
    <property type="entry name" value="LRR_SD22"/>
    <property type="match status" value="11"/>
</dbReference>
<dbReference type="SMART" id="SM00369">
    <property type="entry name" value="LRR_TYP"/>
    <property type="match status" value="14"/>
</dbReference>
<evidence type="ECO:0000256" key="5">
    <source>
        <dbReference type="ARBA" id="ARBA00022475"/>
    </source>
</evidence>
<evidence type="ECO:0000256" key="7">
    <source>
        <dbReference type="ARBA" id="ARBA00022525"/>
    </source>
</evidence>
<keyword evidence="7" id="KW-0964">Secreted</keyword>
<protein>
    <submittedName>
        <fullName evidence="23">LRR receptor-like serine/threonine-protein kinase GSO1</fullName>
    </submittedName>
</protein>
<dbReference type="InterPro" id="IPR001611">
    <property type="entry name" value="Leu-rich_rpt"/>
</dbReference>
<evidence type="ECO:0000256" key="12">
    <source>
        <dbReference type="ARBA" id="ARBA00022821"/>
    </source>
</evidence>
<keyword evidence="14 19" id="KW-0472">Membrane</keyword>
<feature type="transmembrane region" description="Helical" evidence="19">
    <location>
        <begin position="1118"/>
        <end position="1140"/>
    </location>
</feature>
<evidence type="ECO:0000256" key="3">
    <source>
        <dbReference type="ARBA" id="ARBA00004251"/>
    </source>
</evidence>
<dbReference type="GeneID" id="106761221"/>
<keyword evidence="12" id="KW-0611">Plant defense</keyword>
<keyword evidence="22" id="KW-1185">Reference proteome</keyword>
<evidence type="ECO:0000256" key="1">
    <source>
        <dbReference type="ARBA" id="ARBA00004170"/>
    </source>
</evidence>
<evidence type="ECO:0000256" key="18">
    <source>
        <dbReference type="ARBA" id="ARBA00038043"/>
    </source>
</evidence>
<evidence type="ECO:0000256" key="15">
    <source>
        <dbReference type="ARBA" id="ARBA00023157"/>
    </source>
</evidence>
<dbReference type="KEGG" id="vra:106761221"/>
<evidence type="ECO:0000256" key="11">
    <source>
        <dbReference type="ARBA" id="ARBA00022737"/>
    </source>
</evidence>
<dbReference type="PRINTS" id="PR00019">
    <property type="entry name" value="LEURICHRPT"/>
</dbReference>
<evidence type="ECO:0000256" key="2">
    <source>
        <dbReference type="ARBA" id="ARBA00004191"/>
    </source>
</evidence>
<name>A0A1S3U2I5_VIGRR</name>
<proteinExistence type="inferred from homology"/>
<evidence type="ECO:0000256" key="14">
    <source>
        <dbReference type="ARBA" id="ARBA00023136"/>
    </source>
</evidence>
<feature type="domain" description="Leucine-rich repeat-containing N-terminal plant-type" evidence="20">
    <location>
        <begin position="61"/>
        <end position="101"/>
    </location>
</feature>
<feature type="domain" description="Disease resistance R13L4/SHOC-2-like LRR" evidence="21">
    <location>
        <begin position="209"/>
        <end position="438"/>
    </location>
</feature>
<dbReference type="SUPFAM" id="SSF52047">
    <property type="entry name" value="RNI-like"/>
    <property type="match status" value="2"/>
</dbReference>
<dbReference type="FunFam" id="3.80.10.10:FF:000095">
    <property type="entry name" value="LRR receptor-like serine/threonine-protein kinase GSO1"/>
    <property type="match status" value="2"/>
</dbReference>
<evidence type="ECO:0000256" key="4">
    <source>
        <dbReference type="ARBA" id="ARBA00009592"/>
    </source>
</evidence>
<dbReference type="Pfam" id="PF08263">
    <property type="entry name" value="LRRNT_2"/>
    <property type="match status" value="1"/>
</dbReference>
<evidence type="ECO:0000256" key="19">
    <source>
        <dbReference type="SAM" id="Phobius"/>
    </source>
</evidence>
<dbReference type="Proteomes" id="UP000087766">
    <property type="component" value="Chromosome 1"/>
</dbReference>
<evidence type="ECO:0000313" key="23">
    <source>
        <dbReference type="RefSeq" id="XP_014500238.2"/>
    </source>
</evidence>
<evidence type="ECO:0000256" key="8">
    <source>
        <dbReference type="ARBA" id="ARBA00022614"/>
    </source>
</evidence>
<dbReference type="PROSITE" id="PS51450">
    <property type="entry name" value="LRR"/>
    <property type="match status" value="1"/>
</dbReference>
<evidence type="ECO:0000256" key="6">
    <source>
        <dbReference type="ARBA" id="ARBA00022512"/>
    </source>
</evidence>
<comment type="similarity">
    <text evidence="4">Belongs to the RLP family.</text>
</comment>
<dbReference type="PANTHER" id="PTHR48052">
    <property type="entry name" value="UNNAMED PRODUCT"/>
    <property type="match status" value="1"/>
</dbReference>
<dbReference type="Pfam" id="PF00560">
    <property type="entry name" value="LRR_1"/>
    <property type="match status" value="11"/>
</dbReference>
<dbReference type="Pfam" id="PF23598">
    <property type="entry name" value="LRR_14"/>
    <property type="match status" value="1"/>
</dbReference>
<dbReference type="SUPFAM" id="SSF52058">
    <property type="entry name" value="L domain-like"/>
    <property type="match status" value="1"/>
</dbReference>
<keyword evidence="8" id="KW-0433">Leucine-rich repeat</keyword>
<keyword evidence="15" id="KW-1015">Disulfide bond</keyword>
<dbReference type="PANTHER" id="PTHR48052:SF8">
    <property type="entry name" value="LRR RECEPTOR-LIKE SERINE_THREONINE-PROTEIN KINASE FLS2"/>
    <property type="match status" value="1"/>
</dbReference>
<dbReference type="AlphaFoldDB" id="A0A1S3U2I5"/>
<dbReference type="GO" id="GO:0005886">
    <property type="term" value="C:plasma membrane"/>
    <property type="evidence" value="ECO:0007669"/>
    <property type="project" value="UniProtKB-SubCell"/>
</dbReference>
<keyword evidence="13 19" id="KW-1133">Transmembrane helix</keyword>
<dbReference type="GO" id="GO:0006952">
    <property type="term" value="P:defense response"/>
    <property type="evidence" value="ECO:0007669"/>
    <property type="project" value="UniProtKB-KW"/>
</dbReference>
<reference evidence="23" key="2">
    <citation type="submission" date="2025-08" db="UniProtKB">
        <authorList>
            <consortium name="RefSeq"/>
        </authorList>
    </citation>
    <scope>IDENTIFICATION</scope>
    <source>
        <tissue evidence="23">Leaf</tissue>
    </source>
</reference>
<dbReference type="GO" id="GO:0009653">
    <property type="term" value="P:anatomical structure morphogenesis"/>
    <property type="evidence" value="ECO:0007669"/>
    <property type="project" value="UniProtKB-ARBA"/>
</dbReference>
<keyword evidence="16" id="KW-0675">Receptor</keyword>
<keyword evidence="17" id="KW-0325">Glycoprotein</keyword>
<evidence type="ECO:0000256" key="9">
    <source>
        <dbReference type="ARBA" id="ARBA00022692"/>
    </source>
</evidence>
<evidence type="ECO:0000259" key="20">
    <source>
        <dbReference type="Pfam" id="PF08263"/>
    </source>
</evidence>
<gene>
    <name evidence="23" type="primary">LOC106761221</name>
</gene>
<comment type="subcellular location">
    <subcellularLocation>
        <location evidence="3">Cell membrane</location>
        <topology evidence="3">Single-pass type I membrane protein</topology>
    </subcellularLocation>
    <subcellularLocation>
        <location evidence="1">Membrane</location>
        <topology evidence="1">Peripheral membrane protein</topology>
    </subcellularLocation>
    <subcellularLocation>
        <location evidence="2">Secreted</location>
        <location evidence="2">Cell wall</location>
    </subcellularLocation>
</comment>
<evidence type="ECO:0000259" key="21">
    <source>
        <dbReference type="Pfam" id="PF23598"/>
    </source>
</evidence>
<keyword evidence="6" id="KW-0134">Cell wall</keyword>
<dbReference type="Pfam" id="PF13855">
    <property type="entry name" value="LRR_8"/>
    <property type="match status" value="1"/>
</dbReference>
<dbReference type="RefSeq" id="XP_014500238.2">
    <property type="nucleotide sequence ID" value="XM_014644752.2"/>
</dbReference>
<keyword evidence="11" id="KW-0677">Repeat</keyword>
<sequence length="1175" mass="132114">MLLFHLLSIPRFRAYRNFMSGMSSYFLKILLAVFVCILHTKLFALGFNSLSQSSQVKCIQREKQTLLIFKQSVRDYYGMLSTWRDNQNDGDCCRWEGIECSNETDHVEMVNLRGSESHYLSGSINITSLVGLQKLEYLDLSSNRRSIEDQIPPSIGSFQNLRYLNLSQTSFSGTIPCELGNLSKLEYLDLKTTDLDGEVPSQLGKLSNLRYLDLSANDDIYGEIPSQLGNLSHLRYLDLSRNLLSGAIPSQLGSLSHLRYLDLSGNSLSGVLPFQVGNLPLLHSLRLDGNYGLKIKDENWLSSLSSLTTLSLHSFPYLGISNISEHLPNLRELSLDNCALSDADISLLFPSHSNISTSLSILSLSNNKLTSLTFQLLSNYSPNLQELYLSANNIVLSSPNYLNFPSLLILDLSSNNLTQTSIFQEHLNFSTKLQQLTLFDCGLTDKSFLVSSSYTKNSLSLVTLDLSDNLLKSSVVFHWFFNFTTNLQSLSLYSNLIEGPIPDAFEKVMNSLEVLILETNKLKGEIPTSLGNICTLKELYLNSNSLSGKISSFIQNSSRCNSPALEMLDLSNNSIIGKVPNNISAFKSLRYLYLSNNRLTGEIPESIGLLHQLQSLHLEENYLEGDINELHFTNLSQLVELDLSDNSLSFTFGTTWFPPFQLINMALASCKLGPSFPSWLQTQSQLSFLDISDAGIDDFVPDWFWNKLQFINEMNMSYNSLRGSIPNLTMKFLRDGPTAIILNSNKLEGVIPTFLSHAGNLDLSGNRFSDLNTLLCRNRVTKGMHTLDLSNNQITGQLPECWEHLSSLAFLDLRNNKLSGKIPQSMGTLVHLEALVLRNNNFNGELPLTLKNCSNLALLDVSKNLLSGPVPSWIGENMQQLKILSLRVNNFFGSVPVQLCYLSQIQVFDLSKNNLSGEIPTCFTNFTTLMERSVIPREIVRKRKISTQESYEYIYDSYLLLSWKNQDREFWNPENLLKSIDLSTNSLTGKVPREIGYLVGLISLNLSRNHFHGEIPSGIGNLSSLEFLDLSRNNFTGSIPSTLSNIDRLGVLDLSNNNLSGRIPWGRQLQTFDGFSFEGNVDLCGEQLNKSCPGDKTQKPKEPAIGGEEDNSIFYEGFYMSLGVGFFVGFWGLLGPMLIWQPWRIVYMRFLNRLIDYILVMVELNINKYHRQLKG</sequence>
<dbReference type="Gene3D" id="3.80.10.10">
    <property type="entry name" value="Ribonuclease Inhibitor"/>
    <property type="match status" value="6"/>
</dbReference>
<dbReference type="FunFam" id="3.80.10.10:FF:000041">
    <property type="entry name" value="LRR receptor-like serine/threonine-protein kinase ERECTA"/>
    <property type="match status" value="1"/>
</dbReference>
<keyword evidence="10" id="KW-0732">Signal</keyword>
<evidence type="ECO:0000256" key="10">
    <source>
        <dbReference type="ARBA" id="ARBA00022729"/>
    </source>
</evidence>
<dbReference type="InterPro" id="IPR055414">
    <property type="entry name" value="LRR_R13L4/SHOC2-like"/>
</dbReference>
<evidence type="ECO:0000256" key="16">
    <source>
        <dbReference type="ARBA" id="ARBA00023170"/>
    </source>
</evidence>
<comment type="similarity">
    <text evidence="18">Belongs to the polygalacturonase-inhibiting protein family.</text>
</comment>
<evidence type="ECO:0000313" key="22">
    <source>
        <dbReference type="Proteomes" id="UP000087766"/>
    </source>
</evidence>
<dbReference type="InterPro" id="IPR032675">
    <property type="entry name" value="LRR_dom_sf"/>
</dbReference>
<evidence type="ECO:0000256" key="17">
    <source>
        <dbReference type="ARBA" id="ARBA00023180"/>
    </source>
</evidence>
<dbReference type="FunFam" id="3.80.10.10:FF:000400">
    <property type="entry name" value="Nuclear pore complex protein NUP107"/>
    <property type="match status" value="1"/>
</dbReference>
<dbReference type="InterPro" id="IPR003591">
    <property type="entry name" value="Leu-rich_rpt_typical-subtyp"/>
</dbReference>